<accession>U1HMQ6</accession>
<dbReference type="PANTHER" id="PTHR36847">
    <property type="entry name" value="AMIDOLIGASE ENZYME"/>
    <property type="match status" value="1"/>
</dbReference>
<dbReference type="RefSeq" id="XP_007804066.1">
    <property type="nucleotide sequence ID" value="XM_007805875.1"/>
</dbReference>
<dbReference type="Proteomes" id="UP000019373">
    <property type="component" value="Unassembled WGS sequence"/>
</dbReference>
<reference evidence="3" key="1">
    <citation type="journal article" date="2014" name="BMC Genomics">
        <title>Genome characteristics reveal the impact of lichenization on lichen-forming fungus Endocarpon pusillum Hedwig (Verrucariales, Ascomycota).</title>
        <authorList>
            <person name="Wang Y.-Y."/>
            <person name="Liu B."/>
            <person name="Zhang X.-Y."/>
            <person name="Zhou Q.-M."/>
            <person name="Zhang T."/>
            <person name="Li H."/>
            <person name="Yu Y.-F."/>
            <person name="Zhang X.-L."/>
            <person name="Hao X.-Y."/>
            <person name="Wang M."/>
            <person name="Wang L."/>
            <person name="Wei J.-C."/>
        </authorList>
    </citation>
    <scope>NUCLEOTIDE SEQUENCE [LARGE SCALE GENOMIC DNA]</scope>
    <source>
        <strain evidence="3">Z07020 / HMAS-L-300199</strain>
    </source>
</reference>
<feature type="region of interest" description="Disordered" evidence="1">
    <location>
        <begin position="79"/>
        <end position="133"/>
    </location>
</feature>
<evidence type="ECO:0000256" key="1">
    <source>
        <dbReference type="SAM" id="MobiDB-lite"/>
    </source>
</evidence>
<feature type="region of interest" description="Disordered" evidence="1">
    <location>
        <begin position="1"/>
        <end position="32"/>
    </location>
</feature>
<dbReference type="EMBL" id="KE721344">
    <property type="protein sequence ID" value="ERF70304.1"/>
    <property type="molecule type" value="Genomic_DNA"/>
</dbReference>
<name>U1HMQ6_ENDPU</name>
<dbReference type="InterPro" id="IPR022025">
    <property type="entry name" value="Amidoligase_2"/>
</dbReference>
<protein>
    <recommendedName>
        <fullName evidence="4">Amidoligase enzyme</fullName>
    </recommendedName>
</protein>
<dbReference type="eggNOG" id="ENOG502SUNA">
    <property type="taxonomic scope" value="Eukaryota"/>
</dbReference>
<feature type="compositionally biased region" description="Low complexity" evidence="1">
    <location>
        <begin position="84"/>
        <end position="99"/>
    </location>
</feature>
<feature type="compositionally biased region" description="Polar residues" evidence="1">
    <location>
        <begin position="119"/>
        <end position="133"/>
    </location>
</feature>
<organism evidence="2 3">
    <name type="scientific">Endocarpon pusillum (strain Z07020 / HMAS-L-300199)</name>
    <name type="common">Lichen-forming fungus</name>
    <dbReference type="NCBI Taxonomy" id="1263415"/>
    <lineage>
        <taxon>Eukaryota</taxon>
        <taxon>Fungi</taxon>
        <taxon>Dikarya</taxon>
        <taxon>Ascomycota</taxon>
        <taxon>Pezizomycotina</taxon>
        <taxon>Eurotiomycetes</taxon>
        <taxon>Chaetothyriomycetidae</taxon>
        <taxon>Verrucariales</taxon>
        <taxon>Verrucariaceae</taxon>
        <taxon>Endocarpon</taxon>
    </lineage>
</organism>
<dbReference type="PANTHER" id="PTHR36847:SF1">
    <property type="entry name" value="AMIDOLIGASE ENZYME"/>
    <property type="match status" value="1"/>
</dbReference>
<gene>
    <name evidence="2" type="ORF">EPUS_06345</name>
</gene>
<dbReference type="Pfam" id="PF12224">
    <property type="entry name" value="Amidoligase_2"/>
    <property type="match status" value="1"/>
</dbReference>
<evidence type="ECO:0000313" key="2">
    <source>
        <dbReference type="EMBL" id="ERF70304.1"/>
    </source>
</evidence>
<dbReference type="OrthoDB" id="5291055at2759"/>
<dbReference type="GeneID" id="19241288"/>
<evidence type="ECO:0000313" key="3">
    <source>
        <dbReference type="Proteomes" id="UP000019373"/>
    </source>
</evidence>
<keyword evidence="3" id="KW-1185">Reference proteome</keyword>
<dbReference type="AlphaFoldDB" id="U1HMQ6"/>
<evidence type="ECO:0008006" key="4">
    <source>
        <dbReference type="Google" id="ProtNLM"/>
    </source>
</evidence>
<sequence>MGADNLSVRLTGRSGRAETLNPNPLHGNHPTAVPALVPVGTPLTEYLKAGQMMPIPFQAVRPSMRPPVPVDLNAQLRSRSDIISVPSPASSRSSSLPTRRSPHISPRKRAEAEPDAVPSSPSGLLSATPSVPQTFHTPLKRSLSAFRASVEPSIQLRHPAQAHGWSSTSPPDSGVRPIKIGIESEFYLEARNTANSRDTLEEFIDVLTANHNRQLPAHSQMRRTLRPYEYSGNYYGKWCFVKEPTIGTVHEPWGIELVSPIFWACPGSTWRKEVEATWEYLERQYSITKSTSCATHIHVSFQPPGIFTLEDIRRIALAILHFETAFEVLIPPDRRRNPYAKSNWLVGQHLGLKNKSRPESMAAINDATDMIQLIHLMQPVYDRGYAWNFNNLFDSKRTIEFRKPPGSTTANQALAWAELALSFVQAAVRYGTLEKLQKVPSTVRGLYWFMEQAIVPGMNEPGRLERLFDGTAPDVALEPQGIRLDLSYREERQWDEASKRKTAADERRVIMHAKTVQDPYW</sequence>
<dbReference type="HOGENOM" id="CLU_522774_0_0_1"/>
<proteinExistence type="predicted"/>